<dbReference type="PRINTS" id="PR00344">
    <property type="entry name" value="BCTRLSENSOR"/>
</dbReference>
<accession>A0A1J5NGU5</accession>
<dbReference type="Pfam" id="PF08269">
    <property type="entry name" value="dCache_2"/>
    <property type="match status" value="1"/>
</dbReference>
<dbReference type="InterPro" id="IPR005467">
    <property type="entry name" value="His_kinase_dom"/>
</dbReference>
<dbReference type="SUPFAM" id="SSF55785">
    <property type="entry name" value="PYP-like sensor domain (PAS domain)"/>
    <property type="match status" value="2"/>
</dbReference>
<evidence type="ECO:0000259" key="16">
    <source>
        <dbReference type="PROSITE" id="PS50112"/>
    </source>
</evidence>
<dbReference type="OrthoDB" id="9762798at2"/>
<comment type="subcellular location">
    <subcellularLocation>
        <location evidence="2">Cell membrane</location>
        <topology evidence="2">Multi-pass membrane protein</topology>
    </subcellularLocation>
</comment>
<dbReference type="Gene3D" id="3.30.450.40">
    <property type="match status" value="1"/>
</dbReference>
<dbReference type="SMART" id="SM00387">
    <property type="entry name" value="HATPase_c"/>
    <property type="match status" value="1"/>
</dbReference>
<dbReference type="GO" id="GO:0007234">
    <property type="term" value="P:osmosensory signaling via phosphorelay pathway"/>
    <property type="evidence" value="ECO:0007669"/>
    <property type="project" value="TreeGrafter"/>
</dbReference>
<dbReference type="InterPro" id="IPR033480">
    <property type="entry name" value="sCache_2"/>
</dbReference>
<keyword evidence="11 14" id="KW-1133">Transmembrane helix</keyword>
<dbReference type="PANTHER" id="PTHR42878:SF7">
    <property type="entry name" value="SENSOR HISTIDINE KINASE GLRK"/>
    <property type="match status" value="1"/>
</dbReference>
<dbReference type="InterPro" id="IPR003661">
    <property type="entry name" value="HisK_dim/P_dom"/>
</dbReference>
<evidence type="ECO:0000313" key="18">
    <source>
        <dbReference type="EMBL" id="OIQ50921.1"/>
    </source>
</evidence>
<dbReference type="Pfam" id="PF13188">
    <property type="entry name" value="PAS_8"/>
    <property type="match status" value="1"/>
</dbReference>
<dbReference type="CDD" id="cd00082">
    <property type="entry name" value="HisKA"/>
    <property type="match status" value="1"/>
</dbReference>
<dbReference type="AlphaFoldDB" id="A0A1J5NGU5"/>
<dbReference type="Proteomes" id="UP000181901">
    <property type="component" value="Unassembled WGS sequence"/>
</dbReference>
<evidence type="ECO:0000256" key="6">
    <source>
        <dbReference type="ARBA" id="ARBA00022679"/>
    </source>
</evidence>
<dbReference type="InterPro" id="IPR013655">
    <property type="entry name" value="PAS_fold_3"/>
</dbReference>
<dbReference type="GO" id="GO:0000156">
    <property type="term" value="F:phosphorelay response regulator activity"/>
    <property type="evidence" value="ECO:0007669"/>
    <property type="project" value="TreeGrafter"/>
</dbReference>
<dbReference type="Pfam" id="PF02518">
    <property type="entry name" value="HATPase_c"/>
    <property type="match status" value="1"/>
</dbReference>
<dbReference type="Pfam" id="PF00512">
    <property type="entry name" value="HisKA"/>
    <property type="match status" value="1"/>
</dbReference>
<feature type="domain" description="PAC" evidence="17">
    <location>
        <begin position="488"/>
        <end position="540"/>
    </location>
</feature>
<dbReference type="SMART" id="SM01049">
    <property type="entry name" value="Cache_2"/>
    <property type="match status" value="1"/>
</dbReference>
<keyword evidence="19" id="KW-1185">Reference proteome</keyword>
<dbReference type="EMBL" id="LKAQ01000004">
    <property type="protein sequence ID" value="OIQ50921.1"/>
    <property type="molecule type" value="Genomic_DNA"/>
</dbReference>
<dbReference type="GO" id="GO:0000155">
    <property type="term" value="F:phosphorelay sensor kinase activity"/>
    <property type="evidence" value="ECO:0007669"/>
    <property type="project" value="InterPro"/>
</dbReference>
<dbReference type="PROSITE" id="PS50112">
    <property type="entry name" value="PAS"/>
    <property type="match status" value="1"/>
</dbReference>
<keyword evidence="9 18" id="KW-0418">Kinase</keyword>
<evidence type="ECO:0000259" key="15">
    <source>
        <dbReference type="PROSITE" id="PS50109"/>
    </source>
</evidence>
<dbReference type="SMART" id="SM00388">
    <property type="entry name" value="HisKA"/>
    <property type="match status" value="1"/>
</dbReference>
<dbReference type="SUPFAM" id="SSF55874">
    <property type="entry name" value="ATPase domain of HSP90 chaperone/DNA topoisomerase II/histidine kinase"/>
    <property type="match status" value="1"/>
</dbReference>
<evidence type="ECO:0000256" key="14">
    <source>
        <dbReference type="SAM" id="Phobius"/>
    </source>
</evidence>
<evidence type="ECO:0000256" key="3">
    <source>
        <dbReference type="ARBA" id="ARBA00012438"/>
    </source>
</evidence>
<keyword evidence="4" id="KW-1003">Cell membrane</keyword>
<dbReference type="Gene3D" id="3.30.565.10">
    <property type="entry name" value="Histidine kinase-like ATPase, C-terminal domain"/>
    <property type="match status" value="1"/>
</dbReference>
<evidence type="ECO:0000256" key="9">
    <source>
        <dbReference type="ARBA" id="ARBA00022777"/>
    </source>
</evidence>
<dbReference type="InterPro" id="IPR004010">
    <property type="entry name" value="Double_Cache_2"/>
</dbReference>
<dbReference type="InterPro" id="IPR000014">
    <property type="entry name" value="PAS"/>
</dbReference>
<keyword evidence="10" id="KW-0067">ATP-binding</keyword>
<keyword evidence="8" id="KW-0547">Nucleotide-binding</keyword>
<dbReference type="SUPFAM" id="SSF47384">
    <property type="entry name" value="Homodimeric domain of signal transducing histidine kinase"/>
    <property type="match status" value="1"/>
</dbReference>
<reference evidence="18 19" key="1">
    <citation type="submission" date="2015-09" db="EMBL/GenBank/DDBJ databases">
        <title>Genome of Desulfovibrio dechloracetivorans BerOc1, a mercury methylating strain isolated from highly hydrocarbons and metals contaminated coastal sediments.</title>
        <authorList>
            <person name="Goni Urriza M."/>
            <person name="Gassie C."/>
            <person name="Bouchez O."/>
            <person name="Klopp C."/>
            <person name="Ranchou-Peyruse A."/>
            <person name="Remy G."/>
        </authorList>
    </citation>
    <scope>NUCLEOTIDE SEQUENCE [LARGE SCALE GENOMIC DNA]</scope>
    <source>
        <strain evidence="18 19">BerOc1</strain>
    </source>
</reference>
<dbReference type="SMART" id="SM00086">
    <property type="entry name" value="PAC"/>
    <property type="match status" value="2"/>
</dbReference>
<dbReference type="InterPro" id="IPR035965">
    <property type="entry name" value="PAS-like_dom_sf"/>
</dbReference>
<evidence type="ECO:0000256" key="11">
    <source>
        <dbReference type="ARBA" id="ARBA00022989"/>
    </source>
</evidence>
<dbReference type="PROSITE" id="PS50113">
    <property type="entry name" value="PAC"/>
    <property type="match status" value="1"/>
</dbReference>
<dbReference type="GO" id="GO:0005886">
    <property type="term" value="C:plasma membrane"/>
    <property type="evidence" value="ECO:0007669"/>
    <property type="project" value="UniProtKB-SubCell"/>
</dbReference>
<gene>
    <name evidence="18" type="primary">rcsC_1</name>
    <name evidence="18" type="ORF">BerOc1_02864</name>
</gene>
<keyword evidence="7 14" id="KW-0812">Transmembrane</keyword>
<dbReference type="SMART" id="SM00091">
    <property type="entry name" value="PAS"/>
    <property type="match status" value="2"/>
</dbReference>
<evidence type="ECO:0000256" key="12">
    <source>
        <dbReference type="ARBA" id="ARBA00023012"/>
    </source>
</evidence>
<feature type="domain" description="PAS" evidence="16">
    <location>
        <begin position="410"/>
        <end position="485"/>
    </location>
</feature>
<keyword evidence="13 14" id="KW-0472">Membrane</keyword>
<keyword evidence="6 18" id="KW-0808">Transferase</keyword>
<evidence type="ECO:0000256" key="1">
    <source>
        <dbReference type="ARBA" id="ARBA00000085"/>
    </source>
</evidence>
<dbReference type="PROSITE" id="PS50109">
    <property type="entry name" value="HIS_KIN"/>
    <property type="match status" value="1"/>
</dbReference>
<dbReference type="Gene3D" id="3.30.450.20">
    <property type="entry name" value="PAS domain"/>
    <property type="match status" value="3"/>
</dbReference>
<name>A0A1J5NGU5_9BACT</name>
<evidence type="ECO:0000256" key="4">
    <source>
        <dbReference type="ARBA" id="ARBA00022475"/>
    </source>
</evidence>
<dbReference type="InterPro" id="IPR000700">
    <property type="entry name" value="PAS-assoc_C"/>
</dbReference>
<evidence type="ECO:0000256" key="13">
    <source>
        <dbReference type="ARBA" id="ARBA00023136"/>
    </source>
</evidence>
<dbReference type="Pfam" id="PF08447">
    <property type="entry name" value="PAS_3"/>
    <property type="match status" value="1"/>
</dbReference>
<comment type="catalytic activity">
    <reaction evidence="1">
        <text>ATP + protein L-histidine = ADP + protein N-phospho-L-histidine.</text>
        <dbReference type="EC" id="2.7.13.3"/>
    </reaction>
</comment>
<dbReference type="InterPro" id="IPR036890">
    <property type="entry name" value="HATPase_C_sf"/>
</dbReference>
<dbReference type="CDD" id="cd00130">
    <property type="entry name" value="PAS"/>
    <property type="match status" value="2"/>
</dbReference>
<evidence type="ECO:0000256" key="7">
    <source>
        <dbReference type="ARBA" id="ARBA00022692"/>
    </source>
</evidence>
<proteinExistence type="predicted"/>
<dbReference type="SUPFAM" id="SSF55781">
    <property type="entry name" value="GAF domain-like"/>
    <property type="match status" value="1"/>
</dbReference>
<dbReference type="PANTHER" id="PTHR42878">
    <property type="entry name" value="TWO-COMPONENT HISTIDINE KINASE"/>
    <property type="match status" value="1"/>
</dbReference>
<dbReference type="Gene3D" id="1.10.287.130">
    <property type="match status" value="1"/>
</dbReference>
<dbReference type="InterPro" id="IPR029016">
    <property type="entry name" value="GAF-like_dom_sf"/>
</dbReference>
<comment type="caution">
    <text evidence="18">The sequence shown here is derived from an EMBL/GenBank/DDBJ whole genome shotgun (WGS) entry which is preliminary data.</text>
</comment>
<dbReference type="NCBIfam" id="TIGR00229">
    <property type="entry name" value="sensory_box"/>
    <property type="match status" value="2"/>
</dbReference>
<evidence type="ECO:0000256" key="10">
    <source>
        <dbReference type="ARBA" id="ARBA00022840"/>
    </source>
</evidence>
<dbReference type="RefSeq" id="WP_071546314.1">
    <property type="nucleotide sequence ID" value="NZ_LKAQ01000004.1"/>
</dbReference>
<keyword evidence="5" id="KW-0597">Phosphoprotein</keyword>
<dbReference type="InterPro" id="IPR001610">
    <property type="entry name" value="PAC"/>
</dbReference>
<evidence type="ECO:0000313" key="19">
    <source>
        <dbReference type="Proteomes" id="UP000181901"/>
    </source>
</evidence>
<dbReference type="GO" id="GO:0030295">
    <property type="term" value="F:protein kinase activator activity"/>
    <property type="evidence" value="ECO:0007669"/>
    <property type="project" value="TreeGrafter"/>
</dbReference>
<dbReference type="InterPro" id="IPR004358">
    <property type="entry name" value="Sig_transdc_His_kin-like_C"/>
</dbReference>
<dbReference type="InterPro" id="IPR050351">
    <property type="entry name" value="BphY/WalK/GraS-like"/>
</dbReference>
<dbReference type="InterPro" id="IPR036097">
    <property type="entry name" value="HisK_dim/P_sf"/>
</dbReference>
<keyword evidence="12" id="KW-0902">Two-component regulatory system</keyword>
<feature type="domain" description="Histidine kinase" evidence="15">
    <location>
        <begin position="878"/>
        <end position="1108"/>
    </location>
</feature>
<evidence type="ECO:0000259" key="17">
    <source>
        <dbReference type="PROSITE" id="PS50113"/>
    </source>
</evidence>
<evidence type="ECO:0000256" key="5">
    <source>
        <dbReference type="ARBA" id="ARBA00022553"/>
    </source>
</evidence>
<feature type="transmembrane region" description="Helical" evidence="14">
    <location>
        <begin position="12"/>
        <end position="32"/>
    </location>
</feature>
<evidence type="ECO:0000256" key="8">
    <source>
        <dbReference type="ARBA" id="ARBA00022741"/>
    </source>
</evidence>
<protein>
    <recommendedName>
        <fullName evidence="3">histidine kinase</fullName>
        <ecNumber evidence="3">2.7.13.3</ecNumber>
    </recommendedName>
</protein>
<dbReference type="EC" id="2.7.13.3" evidence="3"/>
<evidence type="ECO:0000256" key="2">
    <source>
        <dbReference type="ARBA" id="ARBA00004651"/>
    </source>
</evidence>
<organism evidence="18 19">
    <name type="scientific">Pseudodesulfovibrio hydrargyri</name>
    <dbReference type="NCBI Taxonomy" id="2125990"/>
    <lineage>
        <taxon>Bacteria</taxon>
        <taxon>Pseudomonadati</taxon>
        <taxon>Thermodesulfobacteriota</taxon>
        <taxon>Desulfovibrionia</taxon>
        <taxon>Desulfovibrionales</taxon>
        <taxon>Desulfovibrionaceae</taxon>
    </lineage>
</organism>
<sequence length="1109" mass="123477">MSNGRTIGRAGLVGMVAVSWISILVIGGAWLYSMFADFKADADRIREERYEDRRSLVRDEVRDAVELVARIRRAAAEDLARKLESKIRDVRALNEVLGRDLAKGTDPTMLRVATVRLMAALDRSEARLYAIRGNTIYLFSPFPKWVDREDALSQVETELSGVTNGQRKLALKVADGMSRYTLLVKVNEFEAQGLRVVAGACLEMAEEAVKEVALRQLGDIRYTKNGSLFGGTMEGESILGPAVGQNMWNITDANGVRIVQELIKAAKQGGGFVTYVMPPLGGQRNEPKVSYAEPIPDWGWYIGTGAFVGDIEGVVELKRKQLEQHIQDRVLLILSGMALLSLLALYLSRRMARNIETNVASFTKVWERATSGQGEIDVASLDYAEFKSLAEAANRMVAERQAVQEALSESLERFSSLVANIPGVVYHTDFENGWVNRFVSGTALDVTGYPAEEFMEGGSRSFLSIVHPEDREWVERSLRQGLEHRQTYLADYRIIRRDGEVRWMSERGRVLHDDQGEPVRIDGVVFDVTDRKHAEEEYYNHIHFLETLDRIDRAMHSGSSTDDMLAATMEAVRLAFGADRAWLVHPCDPEAGSFVVKVLRTDPEYALDSMEGGRMALSEKTRRDFRNLLESNIAMAFDPSTGLPMDDLLTERYGVRSQLMFAIRPNVGRPWCLGLHQCRDARVWTDEEIRLFTEAGRRLSDGLNVSLILDELTESEERFRTFSEQTMLGLCVLQDDRVTFVNKAAADILEATVEELLALPPGGFRRYLHPDDSDFVMDQARRKQAGEPDALPAYTWRAVTGTGRVKWVEIHSRTTRVNGAFADLVSLVDITTLKRAEEDLEAIIAERTSDLALKAEELKRANAELTRLDDLKSSFLTTVSHAMRTPLTSVLGYGALARRELDRSVHGEGNGESLQRALGNLDVQEIEGRRLNLLVDQFMELADMEAGGDLRTDETYPVDETIRRAVADARTVCRDRAGLDVVLKMEDKLPELNVLPEHLKRVLGHLLGNACNFTSDGNITVRVSSPDGKGLEMTVSDTGKGIPQAELEAIFKPFHQVETGDTLVDEIKGAGLGLALCRMVVEKLGGRVWARSGAGGGAIFHVVLPGERD</sequence>
<dbReference type="InterPro" id="IPR003594">
    <property type="entry name" value="HATPase_dom"/>
</dbReference>